<accession>X0ZEK6</accession>
<comment type="caution">
    <text evidence="1">The sequence shown here is derived from an EMBL/GenBank/DDBJ whole genome shotgun (WGS) entry which is preliminary data.</text>
</comment>
<gene>
    <name evidence="1" type="ORF">S01H4_09758</name>
</gene>
<feature type="non-terminal residue" evidence="1">
    <location>
        <position position="36"/>
    </location>
</feature>
<evidence type="ECO:0008006" key="2">
    <source>
        <dbReference type="Google" id="ProtNLM"/>
    </source>
</evidence>
<dbReference type="EMBL" id="BART01003592">
    <property type="protein sequence ID" value="GAG58763.1"/>
    <property type="molecule type" value="Genomic_DNA"/>
</dbReference>
<organism evidence="1">
    <name type="scientific">marine sediment metagenome</name>
    <dbReference type="NCBI Taxonomy" id="412755"/>
    <lineage>
        <taxon>unclassified sequences</taxon>
        <taxon>metagenomes</taxon>
        <taxon>ecological metagenomes</taxon>
    </lineage>
</organism>
<protein>
    <recommendedName>
        <fullName evidence="2">Aconitase/3-isopropylmalate dehydratase large subunit alpha/beta/alpha domain-containing protein</fullName>
    </recommendedName>
</protein>
<sequence>MGKTFAEKILALKSGKESVVTGEIVTVSPDIVMSHD</sequence>
<evidence type="ECO:0000313" key="1">
    <source>
        <dbReference type="EMBL" id="GAG58763.1"/>
    </source>
</evidence>
<proteinExistence type="predicted"/>
<reference evidence="1" key="1">
    <citation type="journal article" date="2014" name="Front. Microbiol.">
        <title>High frequency of phylogenetically diverse reductive dehalogenase-homologous genes in deep subseafloor sedimentary metagenomes.</title>
        <authorList>
            <person name="Kawai M."/>
            <person name="Futagami T."/>
            <person name="Toyoda A."/>
            <person name="Takaki Y."/>
            <person name="Nishi S."/>
            <person name="Hori S."/>
            <person name="Arai W."/>
            <person name="Tsubouchi T."/>
            <person name="Morono Y."/>
            <person name="Uchiyama I."/>
            <person name="Ito T."/>
            <person name="Fujiyama A."/>
            <person name="Inagaki F."/>
            <person name="Takami H."/>
        </authorList>
    </citation>
    <scope>NUCLEOTIDE SEQUENCE</scope>
    <source>
        <strain evidence="1">Expedition CK06-06</strain>
    </source>
</reference>
<dbReference type="AlphaFoldDB" id="X0ZEK6"/>
<name>X0ZEK6_9ZZZZ</name>